<proteinExistence type="predicted"/>
<feature type="region of interest" description="Disordered" evidence="2">
    <location>
        <begin position="274"/>
        <end position="333"/>
    </location>
</feature>
<protein>
    <submittedName>
        <fullName evidence="5">TY2B-C protein</fullName>
    </submittedName>
</protein>
<comment type="caution">
    <text evidence="5">The sequence shown here is derived from an EMBL/GenBank/DDBJ whole genome shotgun (WGS) entry which is preliminary data.</text>
</comment>
<dbReference type="GO" id="GO:0003676">
    <property type="term" value="F:nucleic acid binding"/>
    <property type="evidence" value="ECO:0007669"/>
    <property type="project" value="InterPro"/>
</dbReference>
<feature type="domain" description="C3H1-type" evidence="3">
    <location>
        <begin position="233"/>
        <end position="261"/>
    </location>
</feature>
<evidence type="ECO:0000256" key="2">
    <source>
        <dbReference type="SAM" id="MobiDB-lite"/>
    </source>
</evidence>
<organism evidence="5 6">
    <name type="scientific">Symbiodinium natans</name>
    <dbReference type="NCBI Taxonomy" id="878477"/>
    <lineage>
        <taxon>Eukaryota</taxon>
        <taxon>Sar</taxon>
        <taxon>Alveolata</taxon>
        <taxon>Dinophyceae</taxon>
        <taxon>Suessiales</taxon>
        <taxon>Symbiodiniaceae</taxon>
        <taxon>Symbiodinium</taxon>
    </lineage>
</organism>
<feature type="compositionally biased region" description="Basic and acidic residues" evidence="2">
    <location>
        <begin position="274"/>
        <end position="298"/>
    </location>
</feature>
<accession>A0A812TQ23</accession>
<feature type="compositionally biased region" description="Basic residues" evidence="2">
    <location>
        <begin position="227"/>
        <end position="237"/>
    </location>
</feature>
<keyword evidence="1" id="KW-0863">Zinc-finger</keyword>
<dbReference type="InterPro" id="IPR000571">
    <property type="entry name" value="Znf_CCCH"/>
</dbReference>
<dbReference type="InterPro" id="IPR001878">
    <property type="entry name" value="Znf_CCHC"/>
</dbReference>
<dbReference type="PROSITE" id="PS50158">
    <property type="entry name" value="ZF_CCHC"/>
    <property type="match status" value="1"/>
</dbReference>
<evidence type="ECO:0000259" key="3">
    <source>
        <dbReference type="PROSITE" id="PS50103"/>
    </source>
</evidence>
<evidence type="ECO:0000256" key="1">
    <source>
        <dbReference type="PROSITE-ProRule" id="PRU00723"/>
    </source>
</evidence>
<feature type="region of interest" description="Disordered" evidence="2">
    <location>
        <begin position="204"/>
        <end position="238"/>
    </location>
</feature>
<dbReference type="EMBL" id="CAJNDS010002575">
    <property type="protein sequence ID" value="CAE7531339.1"/>
    <property type="molecule type" value="Genomic_DNA"/>
</dbReference>
<feature type="zinc finger region" description="C3H1-type" evidence="1">
    <location>
        <begin position="233"/>
        <end position="261"/>
    </location>
</feature>
<name>A0A812TQ23_9DINO</name>
<evidence type="ECO:0000259" key="4">
    <source>
        <dbReference type="PROSITE" id="PS50158"/>
    </source>
</evidence>
<dbReference type="Proteomes" id="UP000604046">
    <property type="component" value="Unassembled WGS sequence"/>
</dbReference>
<evidence type="ECO:0000313" key="6">
    <source>
        <dbReference type="Proteomes" id="UP000604046"/>
    </source>
</evidence>
<evidence type="ECO:0000313" key="5">
    <source>
        <dbReference type="EMBL" id="CAE7531339.1"/>
    </source>
</evidence>
<keyword evidence="1" id="KW-0479">Metal-binding</keyword>
<dbReference type="AlphaFoldDB" id="A0A812TQ23"/>
<keyword evidence="6" id="KW-1185">Reference proteome</keyword>
<sequence length="528" mass="57177">MSDLSAGSGEWWQMLVDEAKAAYEKWSSAPAIERAGIKAIPSLRLQDQRYVRLESRAFSMIHSSLPRSIKEELLATRSLTCLDALFVILKTFQPGGLAERSRLLDALSKPGNGANPRDLVDKLRAWSRHVVRATSMGVTIPDPSILMKGLDSLSHNLLGRYPQVNFRMSVVRTRLAIDHSPTEANVKEYAEALQSEFSMLAISAPEDQSQKPPRVAKLTGEEDPKGKGKGKDKKKGKPCGFWFTQQGCKMGQKCGFRHDQAVTIQSGRCFRCSGEGHRKEACPHADPSEKGEATKEESQALAGKAKGKASIKKTGVSQGSGEGEGAAESSVSQSQGGAQAALLREATEALKKIALKAMREAREALGSDRGVPGEGHDRWVGDGRVRFEDLAEGPQLRAVVCDDQAKGLLDSGASVCMRQAKPGELDCCGRRLVNLAVGSEMMYINGTGTIVRPGPVAPIVSMALLVRAGYKLRWVGDSGLELKDKKGRRVPVDMSSGCPEVPKAWALSMIEEIEQVCGTSRPKIPRNF</sequence>
<feature type="domain" description="CCHC-type" evidence="4">
    <location>
        <begin position="268"/>
        <end position="283"/>
    </location>
</feature>
<dbReference type="PROSITE" id="PS50103">
    <property type="entry name" value="ZF_C3H1"/>
    <property type="match status" value="1"/>
</dbReference>
<gene>
    <name evidence="5" type="primary">TY2B-C</name>
    <name evidence="5" type="ORF">SNAT2548_LOCUS29769</name>
</gene>
<keyword evidence="1" id="KW-0862">Zinc</keyword>
<reference evidence="5" key="1">
    <citation type="submission" date="2021-02" db="EMBL/GenBank/DDBJ databases">
        <authorList>
            <person name="Dougan E. K."/>
            <person name="Rhodes N."/>
            <person name="Thang M."/>
            <person name="Chan C."/>
        </authorList>
    </citation>
    <scope>NUCLEOTIDE SEQUENCE</scope>
</reference>
<dbReference type="GO" id="GO:0008270">
    <property type="term" value="F:zinc ion binding"/>
    <property type="evidence" value="ECO:0007669"/>
    <property type="project" value="UniProtKB-KW"/>
</dbReference>